<comment type="caution">
    <text evidence="2">The sequence shown here is derived from an EMBL/GenBank/DDBJ whole genome shotgun (WGS) entry which is preliminary data.</text>
</comment>
<evidence type="ECO:0000313" key="2">
    <source>
        <dbReference type="EMBL" id="GDY28747.1"/>
    </source>
</evidence>
<sequence>MSRQQWREHYTRVCAEDFLPRVGALPGRWVVSVYRLPSGGERQFVTAVAVDWPPKSAGSRKRDGSSGRAGAST</sequence>
<dbReference type="Proteomes" id="UP000298860">
    <property type="component" value="Unassembled WGS sequence"/>
</dbReference>
<accession>A0A4D4J439</accession>
<name>A0A4D4J439_9PSEU</name>
<evidence type="ECO:0000256" key="1">
    <source>
        <dbReference type="SAM" id="MobiDB-lite"/>
    </source>
</evidence>
<dbReference type="AlphaFoldDB" id="A0A4D4J439"/>
<protein>
    <submittedName>
        <fullName evidence="2">Uncharacterized protein</fullName>
    </submittedName>
</protein>
<proteinExistence type="predicted"/>
<reference evidence="3" key="1">
    <citation type="submission" date="2019-04" db="EMBL/GenBank/DDBJ databases">
        <title>Draft genome sequence of Pseudonocardiaceae bacterium SL3-2-4.</title>
        <authorList>
            <person name="Ningsih F."/>
            <person name="Yokota A."/>
            <person name="Sakai Y."/>
            <person name="Nanatani K."/>
            <person name="Yabe S."/>
            <person name="Oetari A."/>
            <person name="Sjamsuridzal W."/>
        </authorList>
    </citation>
    <scope>NUCLEOTIDE SEQUENCE [LARGE SCALE GENOMIC DNA]</scope>
    <source>
        <strain evidence="3">SL3-2-4</strain>
    </source>
</reference>
<dbReference type="EMBL" id="BJFL01000001">
    <property type="protein sequence ID" value="GDY28747.1"/>
    <property type="molecule type" value="Genomic_DNA"/>
</dbReference>
<organism evidence="2 3">
    <name type="scientific">Gandjariella thermophila</name>
    <dbReference type="NCBI Taxonomy" id="1931992"/>
    <lineage>
        <taxon>Bacteria</taxon>
        <taxon>Bacillati</taxon>
        <taxon>Actinomycetota</taxon>
        <taxon>Actinomycetes</taxon>
        <taxon>Pseudonocardiales</taxon>
        <taxon>Pseudonocardiaceae</taxon>
        <taxon>Gandjariella</taxon>
    </lineage>
</organism>
<keyword evidence="3" id="KW-1185">Reference proteome</keyword>
<evidence type="ECO:0000313" key="3">
    <source>
        <dbReference type="Proteomes" id="UP000298860"/>
    </source>
</evidence>
<gene>
    <name evidence="2" type="ORF">GTS_03800</name>
</gene>
<feature type="region of interest" description="Disordered" evidence="1">
    <location>
        <begin position="53"/>
        <end position="73"/>
    </location>
</feature>